<dbReference type="Proteomes" id="UP000366945">
    <property type="component" value="Unassembled WGS sequence"/>
</dbReference>
<evidence type="ECO:0000313" key="2">
    <source>
        <dbReference type="Proteomes" id="UP000366945"/>
    </source>
</evidence>
<protein>
    <submittedName>
        <fullName evidence="1">Uncharacterized protein</fullName>
    </submittedName>
</protein>
<keyword evidence="2" id="KW-1185">Reference proteome</keyword>
<organism evidence="1 2">
    <name type="scientific">Pandoraea pneumonica</name>
    <dbReference type="NCBI Taxonomy" id="2508299"/>
    <lineage>
        <taxon>Bacteria</taxon>
        <taxon>Pseudomonadati</taxon>
        <taxon>Pseudomonadota</taxon>
        <taxon>Betaproteobacteria</taxon>
        <taxon>Burkholderiales</taxon>
        <taxon>Burkholderiaceae</taxon>
        <taxon>Pandoraea</taxon>
    </lineage>
</organism>
<evidence type="ECO:0000313" key="1">
    <source>
        <dbReference type="EMBL" id="VVE26294.1"/>
    </source>
</evidence>
<dbReference type="AlphaFoldDB" id="A0A5E4WRS4"/>
<accession>A0A5E4WRS4</accession>
<reference evidence="1 2" key="1">
    <citation type="submission" date="2019-08" db="EMBL/GenBank/DDBJ databases">
        <authorList>
            <person name="Peeters C."/>
        </authorList>
    </citation>
    <scope>NUCLEOTIDE SEQUENCE [LARGE SCALE GENOMIC DNA]</scope>
    <source>
        <strain evidence="1 2">LMG 31114</strain>
    </source>
</reference>
<gene>
    <name evidence="1" type="ORF">PPN31114_03409</name>
</gene>
<proteinExistence type="predicted"/>
<sequence length="46" mass="4998">MRRPRVRDLRTKTHATGLGGVGADQFCGVSSSEICSFQCSLRRSVA</sequence>
<dbReference type="EMBL" id="CABPSK010000003">
    <property type="protein sequence ID" value="VVE26294.1"/>
    <property type="molecule type" value="Genomic_DNA"/>
</dbReference>
<name>A0A5E4WRS4_9BURK</name>